<reference evidence="1 2" key="1">
    <citation type="journal article" date="2022" name="Plant J.">
        <title>Chromosome-level genome of Camellia lanceoleosa provides a valuable resource for understanding genome evolution and self-incompatibility.</title>
        <authorList>
            <person name="Gong W."/>
            <person name="Xiao S."/>
            <person name="Wang L."/>
            <person name="Liao Z."/>
            <person name="Chang Y."/>
            <person name="Mo W."/>
            <person name="Hu G."/>
            <person name="Li W."/>
            <person name="Zhao G."/>
            <person name="Zhu H."/>
            <person name="Hu X."/>
            <person name="Ji K."/>
            <person name="Xiang X."/>
            <person name="Song Q."/>
            <person name="Yuan D."/>
            <person name="Jin S."/>
            <person name="Zhang L."/>
        </authorList>
    </citation>
    <scope>NUCLEOTIDE SEQUENCE [LARGE SCALE GENOMIC DNA]</scope>
    <source>
        <strain evidence="1">SQ_2022a</strain>
    </source>
</reference>
<evidence type="ECO:0000313" key="2">
    <source>
        <dbReference type="Proteomes" id="UP001060215"/>
    </source>
</evidence>
<organism evidence="1 2">
    <name type="scientific">Camellia lanceoleosa</name>
    <dbReference type="NCBI Taxonomy" id="1840588"/>
    <lineage>
        <taxon>Eukaryota</taxon>
        <taxon>Viridiplantae</taxon>
        <taxon>Streptophyta</taxon>
        <taxon>Embryophyta</taxon>
        <taxon>Tracheophyta</taxon>
        <taxon>Spermatophyta</taxon>
        <taxon>Magnoliopsida</taxon>
        <taxon>eudicotyledons</taxon>
        <taxon>Gunneridae</taxon>
        <taxon>Pentapetalae</taxon>
        <taxon>asterids</taxon>
        <taxon>Ericales</taxon>
        <taxon>Theaceae</taxon>
        <taxon>Camellia</taxon>
    </lineage>
</organism>
<sequence>MIQKTLPRPIQQDEAQVIFVLSGIPGIFVLSGIPGTHRGRERGFGIPDNTNSILLAAISPRLRLQSLRHASSFAMAVSSFRHAPSFAMAVSSLRHPSSFTMVKAVHSGATTPKDATSEAIWDWVTNVESTYYILGSVAGPRPYPMMVREFHAVIDKETRKQALEKLGGKPNILFACVGGASNAIGLFHEFVDDEDVRLIGVEATGFGLDSDKHTATLTKGEVGVLHGAMNYLLQDEDGQIVEPHSIIWTTLDLDHLGFGPEHSILKDIGHAEYYSITDKEALEAFKRLSRLEDMIPALETFHALAYLEKLCPTLSNGTKVVLNCSGRGDKDVQTAIKYLQVE</sequence>
<protein>
    <submittedName>
        <fullName evidence="1">Uncharacterized protein</fullName>
    </submittedName>
</protein>
<keyword evidence="2" id="KW-1185">Reference proteome</keyword>
<name>A0ACC0HE07_9ERIC</name>
<dbReference type="Proteomes" id="UP001060215">
    <property type="component" value="Chromosome 5"/>
</dbReference>
<proteinExistence type="predicted"/>
<gene>
    <name evidence="1" type="ORF">LOK49_LG06G00545</name>
</gene>
<comment type="caution">
    <text evidence="1">The sequence shown here is derived from an EMBL/GenBank/DDBJ whole genome shotgun (WGS) entry which is preliminary data.</text>
</comment>
<accession>A0ACC0HE07</accession>
<dbReference type="EMBL" id="CM045762">
    <property type="protein sequence ID" value="KAI8011138.1"/>
    <property type="molecule type" value="Genomic_DNA"/>
</dbReference>
<evidence type="ECO:0000313" key="1">
    <source>
        <dbReference type="EMBL" id="KAI8011138.1"/>
    </source>
</evidence>